<dbReference type="AlphaFoldDB" id="A0A553IFR6"/>
<evidence type="ECO:0000313" key="2">
    <source>
        <dbReference type="Proteomes" id="UP000319160"/>
    </source>
</evidence>
<dbReference type="STRING" id="2512241.A0A553IFR6"/>
<dbReference type="EMBL" id="VFLP01000001">
    <property type="protein sequence ID" value="TRX99042.1"/>
    <property type="molecule type" value="Genomic_DNA"/>
</dbReference>
<proteinExistence type="predicted"/>
<dbReference type="PANTHER" id="PTHR34365:SF7">
    <property type="entry name" value="GLYCINE-RICH DOMAIN-CONTAINING PROTEIN 1"/>
    <property type="match status" value="1"/>
</dbReference>
<gene>
    <name evidence="1" type="ORF">FHL15_000384</name>
</gene>
<protein>
    <recommendedName>
        <fullName evidence="3">Glycine-rich domain-containing protein 1</fullName>
    </recommendedName>
</protein>
<name>A0A553IFR6_9PEZI</name>
<organism evidence="1 2">
    <name type="scientific">Xylaria flabelliformis</name>
    <dbReference type="NCBI Taxonomy" id="2512241"/>
    <lineage>
        <taxon>Eukaryota</taxon>
        <taxon>Fungi</taxon>
        <taxon>Dikarya</taxon>
        <taxon>Ascomycota</taxon>
        <taxon>Pezizomycotina</taxon>
        <taxon>Sordariomycetes</taxon>
        <taxon>Xylariomycetidae</taxon>
        <taxon>Xylariales</taxon>
        <taxon>Xylariaceae</taxon>
        <taxon>Xylaria</taxon>
    </lineage>
</organism>
<dbReference type="InterPro" id="IPR009836">
    <property type="entry name" value="GRDP-like"/>
</dbReference>
<evidence type="ECO:0008006" key="3">
    <source>
        <dbReference type="Google" id="ProtNLM"/>
    </source>
</evidence>
<dbReference type="PANTHER" id="PTHR34365">
    <property type="entry name" value="ENOLASE (DUF1399)"/>
    <property type="match status" value="1"/>
</dbReference>
<dbReference type="Proteomes" id="UP000319160">
    <property type="component" value="Unassembled WGS sequence"/>
</dbReference>
<dbReference type="OrthoDB" id="2684236at2759"/>
<accession>A0A553IFR6</accession>
<reference evidence="2" key="1">
    <citation type="submission" date="2019-06" db="EMBL/GenBank/DDBJ databases">
        <title>Draft genome sequence of the griseofulvin-producing fungus Xylaria cubensis strain G536.</title>
        <authorList>
            <person name="Mead M.E."/>
            <person name="Raja H.A."/>
            <person name="Steenwyk J.L."/>
            <person name="Knowles S.L."/>
            <person name="Oberlies N.H."/>
            <person name="Rokas A."/>
        </authorList>
    </citation>
    <scope>NUCLEOTIDE SEQUENCE [LARGE SCALE GENOMIC DNA]</scope>
    <source>
        <strain evidence="2">G536</strain>
    </source>
</reference>
<comment type="caution">
    <text evidence="1">The sequence shown here is derived from an EMBL/GenBank/DDBJ whole genome shotgun (WGS) entry which is preliminary data.</text>
</comment>
<keyword evidence="2" id="KW-1185">Reference proteome</keyword>
<dbReference type="Pfam" id="PF07173">
    <property type="entry name" value="GRDP-like"/>
    <property type="match status" value="1"/>
</dbReference>
<sequence length="460" mass="53290">MALAIDFNQNILHNCSKQAFTRQIAQGGLQVQLTKAASLSDNPKIPDPSLFNFSVDSGCVQEEARRLPSVAECATHLELLQAFRYIRAQILSSKELDDAFGIKPENRTVFRKKRVHHGSSSSWVREPVKLRDDTFEKRREEKWPLYLRLAASRFFHWITAVEAEFSQQNAPDRPLPLPPIDVLMVWHALLLNPKWFRSFEQMKLEYLSKVAFPWEQIFLTKEHKSLLLRNELVKYGANRDEGTQDRFDGEILPEPSTADQKPDFTELRFLDSCRAAASNNDVIEKLVDAVKRQSTFVDKMDRQLWIRSPAVEGTLTRGITRYERFLKLFKLYPRTMLVPTLDIDLVWHTHQCSPSQYILVTTEIAGRFIDHNDKLGTATLDPAFENTKALYRIRFADEYRICNCWDCEALRSAIRSRDYYIQTDVASVAFQAQLKVAHYRAVEIARQKGEKFLPICKENT</sequence>
<evidence type="ECO:0000313" key="1">
    <source>
        <dbReference type="EMBL" id="TRX99042.1"/>
    </source>
</evidence>